<evidence type="ECO:0000313" key="1">
    <source>
        <dbReference type="EMBL" id="NOV48762.1"/>
    </source>
</evidence>
<accession>A0A6M2DRF6</accession>
<dbReference type="EMBL" id="GIIL01005036">
    <property type="protein sequence ID" value="NOV48762.1"/>
    <property type="molecule type" value="Transcribed_RNA"/>
</dbReference>
<dbReference type="PANTHER" id="PTHR31800">
    <property type="entry name" value="COILED-COIL DOMAIN-CONTAINING PROTEIN 32"/>
    <property type="match status" value="1"/>
</dbReference>
<sequence>MNPWLSSDLKDNNIVGEKLIIGFEDNFTVNVTDSLPDSQEYLQRLESKLHRLKSNTKVLQDLREKREDCMRQLLANRANINDDECLSLDDPINQETLTQQLKRNLCPERQALTVGELINITQHDYLEKNLEDQGDTETNK</sequence>
<name>A0A6M2DRF6_XENCH</name>
<dbReference type="Pfam" id="PF14989">
    <property type="entry name" value="CCDC32"/>
    <property type="match status" value="1"/>
</dbReference>
<dbReference type="InterPro" id="IPR028039">
    <property type="entry name" value="CCDC32"/>
</dbReference>
<protein>
    <submittedName>
        <fullName evidence="1">Uncharacterized protein</fullName>
    </submittedName>
</protein>
<dbReference type="PANTHER" id="PTHR31800:SF1">
    <property type="entry name" value="COILED-COIL DOMAIN-CONTAINING PROTEIN 32"/>
    <property type="match status" value="1"/>
</dbReference>
<proteinExistence type="predicted"/>
<organism evidence="1">
    <name type="scientific">Xenopsylla cheopis</name>
    <name type="common">Oriental rat flea</name>
    <name type="synonym">Pulex cheopis</name>
    <dbReference type="NCBI Taxonomy" id="163159"/>
    <lineage>
        <taxon>Eukaryota</taxon>
        <taxon>Metazoa</taxon>
        <taxon>Ecdysozoa</taxon>
        <taxon>Arthropoda</taxon>
        <taxon>Hexapoda</taxon>
        <taxon>Insecta</taxon>
        <taxon>Pterygota</taxon>
        <taxon>Neoptera</taxon>
        <taxon>Endopterygota</taxon>
        <taxon>Siphonaptera</taxon>
        <taxon>Pulicidae</taxon>
        <taxon>Xenopsyllinae</taxon>
        <taxon>Xenopsylla</taxon>
    </lineage>
</organism>
<dbReference type="AlphaFoldDB" id="A0A6M2DRF6"/>
<reference evidence="1" key="1">
    <citation type="submission" date="2020-03" db="EMBL/GenBank/DDBJ databases">
        <title>Transcriptomic Profiling of the Digestive Tract of the Rat Flea, Xenopsylla cheopis, Following Blood Feeding and Infection with Yersinia pestis.</title>
        <authorList>
            <person name="Bland D.M."/>
            <person name="Martens C.A."/>
            <person name="Virtaneva K."/>
            <person name="Kanakabandi K."/>
            <person name="Long D."/>
            <person name="Rosenke R."/>
            <person name="Saturday G.A."/>
            <person name="Hoyt F.H."/>
            <person name="Bruno D.P."/>
            <person name="Ribeiro J.M.C."/>
            <person name="Hinnebusch J."/>
        </authorList>
    </citation>
    <scope>NUCLEOTIDE SEQUENCE</scope>
</reference>
<dbReference type="GO" id="GO:0044782">
    <property type="term" value="P:cilium organization"/>
    <property type="evidence" value="ECO:0007669"/>
    <property type="project" value="TreeGrafter"/>
</dbReference>